<feature type="transmembrane region" description="Helical" evidence="1">
    <location>
        <begin position="339"/>
        <end position="362"/>
    </location>
</feature>
<sequence length="369" mass="42839">MPAPLLYAFVAVIAIQIFYLLFFFRRFAFHKETAAKKESVPAISIIIFIKNQAEDLKENLPYILSQNYPEFELVLINYDSYDDSLDIMESFADKYPQIKIVNVKNNEAFWGKKKYALTLGIKAAKYNHLVFTEINCKPDSDHWLLEIASKFDAEKTIILGYSAFKKIKKSLLNAFIRFENLVATTHRFSYLLSGIPVSGNGKNLAYHKDEFFNNSGFINHIDISNGEDQLFINQAATSKNTSLIYSKDSFTESISTDSFETWIDHKKSEYALIKKYKSKHRALINIYYTSQLLFIPLAILLIILQYKIPVVIGLILLRWIIVYSIYIPIAKKLEETSLLWALPFYEILLIFFQFLIFISNIISKPTNWR</sequence>
<dbReference type="GO" id="GO:0016740">
    <property type="term" value="F:transferase activity"/>
    <property type="evidence" value="ECO:0007669"/>
    <property type="project" value="UniProtKB-KW"/>
</dbReference>
<feature type="transmembrane region" description="Helical" evidence="1">
    <location>
        <begin position="6"/>
        <end position="24"/>
    </location>
</feature>
<dbReference type="InterPro" id="IPR050834">
    <property type="entry name" value="Glycosyltransf_2"/>
</dbReference>
<keyword evidence="3" id="KW-0808">Transferase</keyword>
<dbReference type="EMBL" id="FPAG01000006">
    <property type="protein sequence ID" value="SFS95935.1"/>
    <property type="molecule type" value="Genomic_DNA"/>
</dbReference>
<dbReference type="InterPro" id="IPR001173">
    <property type="entry name" value="Glyco_trans_2-like"/>
</dbReference>
<evidence type="ECO:0000313" key="3">
    <source>
        <dbReference type="EMBL" id="SFS95935.1"/>
    </source>
</evidence>
<proteinExistence type="predicted"/>
<gene>
    <name evidence="3" type="ORF">SAMN04487906_2345</name>
</gene>
<feature type="transmembrane region" description="Helical" evidence="1">
    <location>
        <begin position="310"/>
        <end position="327"/>
    </location>
</feature>
<evidence type="ECO:0000259" key="2">
    <source>
        <dbReference type="Pfam" id="PF00535"/>
    </source>
</evidence>
<dbReference type="OrthoDB" id="9800276at2"/>
<keyword evidence="1" id="KW-0812">Transmembrane</keyword>
<reference evidence="3 4" key="1">
    <citation type="submission" date="2016-10" db="EMBL/GenBank/DDBJ databases">
        <authorList>
            <person name="de Groot N.N."/>
        </authorList>
    </citation>
    <scope>NUCLEOTIDE SEQUENCE [LARGE SCALE GENOMIC DNA]</scope>
    <source>
        <strain evidence="3 4">CGMCC 1.6114</strain>
    </source>
</reference>
<evidence type="ECO:0000256" key="1">
    <source>
        <dbReference type="SAM" id="Phobius"/>
    </source>
</evidence>
<dbReference type="Pfam" id="PF00535">
    <property type="entry name" value="Glycos_transf_2"/>
    <property type="match status" value="1"/>
</dbReference>
<dbReference type="Gene3D" id="3.90.550.10">
    <property type="entry name" value="Spore Coat Polysaccharide Biosynthesis Protein SpsA, Chain A"/>
    <property type="match status" value="1"/>
</dbReference>
<dbReference type="PANTHER" id="PTHR43685:SF2">
    <property type="entry name" value="GLYCOSYLTRANSFERASE 2-LIKE DOMAIN-CONTAINING PROTEIN"/>
    <property type="match status" value="1"/>
</dbReference>
<accession>A0A1I6U3D1</accession>
<dbReference type="InterPro" id="IPR029044">
    <property type="entry name" value="Nucleotide-diphossugar_trans"/>
</dbReference>
<name>A0A1I6U3D1_9FLAO</name>
<feature type="transmembrane region" description="Helical" evidence="1">
    <location>
        <begin position="282"/>
        <end position="304"/>
    </location>
</feature>
<organism evidence="3 4">
    <name type="scientific">Zhouia amylolytica</name>
    <dbReference type="NCBI Taxonomy" id="376730"/>
    <lineage>
        <taxon>Bacteria</taxon>
        <taxon>Pseudomonadati</taxon>
        <taxon>Bacteroidota</taxon>
        <taxon>Flavobacteriia</taxon>
        <taxon>Flavobacteriales</taxon>
        <taxon>Flavobacteriaceae</taxon>
        <taxon>Zhouia</taxon>
    </lineage>
</organism>
<dbReference type="SUPFAM" id="SSF53448">
    <property type="entry name" value="Nucleotide-diphospho-sugar transferases"/>
    <property type="match status" value="1"/>
</dbReference>
<dbReference type="AlphaFoldDB" id="A0A1I6U3D1"/>
<protein>
    <submittedName>
        <fullName evidence="3">Glycosyltransferase, catalytic subunit of cellulose synthase and poly-beta-1,6-N-acetylglucosamine synthase</fullName>
    </submittedName>
</protein>
<dbReference type="Proteomes" id="UP000183209">
    <property type="component" value="Unassembled WGS sequence"/>
</dbReference>
<keyword evidence="1" id="KW-1133">Transmembrane helix</keyword>
<keyword evidence="1" id="KW-0472">Membrane</keyword>
<dbReference type="PANTHER" id="PTHR43685">
    <property type="entry name" value="GLYCOSYLTRANSFERASE"/>
    <property type="match status" value="1"/>
</dbReference>
<dbReference type="RefSeq" id="WP_074978978.1">
    <property type="nucleotide sequence ID" value="NZ_FPAG01000006.1"/>
</dbReference>
<feature type="domain" description="Glycosyltransferase 2-like" evidence="2">
    <location>
        <begin position="44"/>
        <end position="166"/>
    </location>
</feature>
<evidence type="ECO:0000313" key="4">
    <source>
        <dbReference type="Proteomes" id="UP000183209"/>
    </source>
</evidence>